<reference evidence="2" key="1">
    <citation type="submission" date="2016-11" db="UniProtKB">
        <authorList>
            <consortium name="WormBaseParasite"/>
        </authorList>
    </citation>
    <scope>IDENTIFICATION</scope>
</reference>
<dbReference type="AlphaFoldDB" id="A0A1I7YY73"/>
<sequence length="159" mass="17807">MRTNFNRLRMLQIRGVKLGRSDIINKESAPQFFRAELLPGQGKESRGLQDNILSKRDGARWTIDQIPNKTAFGNNYVRKILIACGFDAHIQLGDIEIITTVLVTRDSDCTFDFTIGTDAMRQLPSGSHVVGVDMKNELIHIGSTVLPMVDIRQSTTFSN</sequence>
<proteinExistence type="predicted"/>
<evidence type="ECO:0000313" key="1">
    <source>
        <dbReference type="Proteomes" id="UP000095287"/>
    </source>
</evidence>
<name>A0A1I7YY73_9BILA</name>
<organism evidence="1 2">
    <name type="scientific">Steinernema glaseri</name>
    <dbReference type="NCBI Taxonomy" id="37863"/>
    <lineage>
        <taxon>Eukaryota</taxon>
        <taxon>Metazoa</taxon>
        <taxon>Ecdysozoa</taxon>
        <taxon>Nematoda</taxon>
        <taxon>Chromadorea</taxon>
        <taxon>Rhabditida</taxon>
        <taxon>Tylenchina</taxon>
        <taxon>Panagrolaimomorpha</taxon>
        <taxon>Strongyloidoidea</taxon>
        <taxon>Steinernematidae</taxon>
        <taxon>Steinernema</taxon>
    </lineage>
</organism>
<evidence type="ECO:0000313" key="2">
    <source>
        <dbReference type="WBParaSite" id="L893_g20919.t1"/>
    </source>
</evidence>
<accession>A0A1I7YY73</accession>
<dbReference type="WBParaSite" id="L893_g20919.t1">
    <property type="protein sequence ID" value="L893_g20919.t1"/>
    <property type="gene ID" value="L893_g20919"/>
</dbReference>
<protein>
    <submittedName>
        <fullName evidence="2">DUF1758 domain-containing protein</fullName>
    </submittedName>
</protein>
<dbReference type="Proteomes" id="UP000095287">
    <property type="component" value="Unplaced"/>
</dbReference>
<keyword evidence="1" id="KW-1185">Reference proteome</keyword>